<dbReference type="PROSITE" id="PS51281">
    <property type="entry name" value="TAP_C"/>
    <property type="match status" value="1"/>
</dbReference>
<dbReference type="SMART" id="SM00804">
    <property type="entry name" value="TAP_C"/>
    <property type="match status" value="1"/>
</dbReference>
<dbReference type="PROSITE" id="PS50177">
    <property type="entry name" value="NTF2_DOMAIN"/>
    <property type="match status" value="1"/>
</dbReference>
<dbReference type="InterPro" id="IPR018222">
    <property type="entry name" value="Nuclear_transport_factor_2_euk"/>
</dbReference>
<dbReference type="CDD" id="cd14342">
    <property type="entry name" value="UBA_TAP-C"/>
    <property type="match status" value="1"/>
</dbReference>
<keyword evidence="3" id="KW-0813">Transport</keyword>
<dbReference type="InterPro" id="IPR030217">
    <property type="entry name" value="NXF_fam"/>
</dbReference>
<dbReference type="GeneID" id="9580467"/>
<dbReference type="KEGG" id="tve:TRV_00896"/>
<feature type="region of interest" description="Disordered" evidence="11">
    <location>
        <begin position="624"/>
        <end position="644"/>
    </location>
</feature>
<dbReference type="PANTHER" id="PTHR10662">
    <property type="entry name" value="NUCLEAR RNA EXPORT FACTOR"/>
    <property type="match status" value="1"/>
</dbReference>
<evidence type="ECO:0000256" key="1">
    <source>
        <dbReference type="ARBA" id="ARBA00004123"/>
    </source>
</evidence>
<dbReference type="Pfam" id="PF24048">
    <property type="entry name" value="LRR_NXF1-5"/>
    <property type="match status" value="1"/>
</dbReference>
<reference evidence="15" key="1">
    <citation type="journal article" date="2011" name="Genome Biol.">
        <title>Comparative and functional genomics provide insights into the pathogenicity of dermatophytic fungi.</title>
        <authorList>
            <person name="Burmester A."/>
            <person name="Shelest E."/>
            <person name="Gloeckner G."/>
            <person name="Heddergott C."/>
            <person name="Schindler S."/>
            <person name="Staib P."/>
            <person name="Heidel A."/>
            <person name="Felder M."/>
            <person name="Petzold A."/>
            <person name="Szafranski K."/>
            <person name="Feuermann M."/>
            <person name="Pedruzzi I."/>
            <person name="Priebe S."/>
            <person name="Groth M."/>
            <person name="Winkler R."/>
            <person name="Li W."/>
            <person name="Kniemeyer O."/>
            <person name="Schroeckh V."/>
            <person name="Hertweck C."/>
            <person name="Hube B."/>
            <person name="White T.C."/>
            <person name="Platzer M."/>
            <person name="Guthke R."/>
            <person name="Heitman J."/>
            <person name="Woestemeyer J."/>
            <person name="Zipfel P.F."/>
            <person name="Monod M."/>
            <person name="Brakhage A.A."/>
        </authorList>
    </citation>
    <scope>NUCLEOTIDE SEQUENCE [LARGE SCALE GENOMIC DNA]</scope>
    <source>
        <strain evidence="15">HKI 0517</strain>
    </source>
</reference>
<keyword evidence="4" id="KW-0963">Cytoplasm</keyword>
<dbReference type="GO" id="GO:0016973">
    <property type="term" value="P:poly(A)+ mRNA export from nucleus"/>
    <property type="evidence" value="ECO:0007669"/>
    <property type="project" value="TreeGrafter"/>
</dbReference>
<dbReference type="Proteomes" id="UP000008383">
    <property type="component" value="Unassembled WGS sequence"/>
</dbReference>
<dbReference type="Gene3D" id="3.80.10.10">
    <property type="entry name" value="Ribonuclease Inhibitor"/>
    <property type="match status" value="1"/>
</dbReference>
<dbReference type="SUPFAM" id="SSF52058">
    <property type="entry name" value="L domain-like"/>
    <property type="match status" value="1"/>
</dbReference>
<feature type="compositionally biased region" description="Low complexity" evidence="11">
    <location>
        <begin position="1"/>
        <end position="16"/>
    </location>
</feature>
<feature type="region of interest" description="Disordered" evidence="11">
    <location>
        <begin position="1"/>
        <end position="81"/>
    </location>
</feature>
<evidence type="ECO:0000256" key="8">
    <source>
        <dbReference type="ARBA" id="ARBA00023242"/>
    </source>
</evidence>
<dbReference type="InterPro" id="IPR009060">
    <property type="entry name" value="UBA-like_sf"/>
</dbReference>
<comment type="caution">
    <text evidence="14">The sequence shown here is derived from an EMBL/GenBank/DDBJ whole genome shotgun (WGS) entry which is preliminary data.</text>
</comment>
<sequence>MLQVSGGRMNSSSNRSRGTRGRTGGTDRGGIRKRGATPRVDRDGDMDMAASGSSAGKGRIRSSRGVAPGRSSRRPGEKEKTIDALQKAIFSSSSSQANIRHGRGITDGALRRNLTQIKVSGWKNSKAASNPDGGVVSLVAFLEKKSAPPDQNATAPGRFKITKTFYECYRVTAKKIGFQVRPEQVDGFLRLNGFSFAGAPLTVELLDSVAMADTPSQSSQGPSQAAIDTKAKMTAFLAKRYSEPGKLLDLSKLGTDPDLVEMGMFNSVSTESKFFPALMKVCELTFDSAAKRKAAVVSVSLAHNQLPNLTAVTSLAQTFPDIRNLDLSHNQFKDISSLSSWRWKFRSLDFLDLTGNPVCAEPNFKETMIKWYPQLRTLNNAAVRTAEEIAAQKKTPIPVMGPSFQDEGQIAENFVKAFFTGFDNNRNDLLNGIYDAKSIFSYNVNTVAPRAAQTESTPPWDSYIRKSRNLVKISHLPARVSRSFIGTDSIREIWNTFPQTKHPEILSNPKEWLIECHPIPGLPDINNQSVTGVGGLLITVHGKFEEIYPNTGSKSQTRSFDRTFVLGPGNGLGGLRVSNDMLCLRVFGDCTAWIPEHEQAAAEPVTQAPPVTVIPAQPAAVPQLGTQHPEAKPGYGTPQPGKSEDELKKEQLILEISFKTKMTLQFSEMALSGNSWDMNLALKNFEELKEETKRKEGEREKKPSAFYSLFLLASIYYIHRRFPREILFSQHFQRLNSGVTFEMNEEIGVSCFRDCHYIFTAMSLLEYISFDKGLIGLGVQEGYAG</sequence>
<keyword evidence="7" id="KW-0509">mRNA transport</keyword>
<dbReference type="FunFam" id="3.80.10.10:FF:000296">
    <property type="entry name" value="mRNA export factor MEX67"/>
    <property type="match status" value="1"/>
</dbReference>
<keyword evidence="15" id="KW-1185">Reference proteome</keyword>
<dbReference type="AlphaFoldDB" id="D4D1E6"/>
<dbReference type="InterPro" id="IPR001611">
    <property type="entry name" value="Leu-rich_rpt"/>
</dbReference>
<evidence type="ECO:0000256" key="2">
    <source>
        <dbReference type="ARBA" id="ARBA00009285"/>
    </source>
</evidence>
<evidence type="ECO:0000256" key="9">
    <source>
        <dbReference type="ARBA" id="ARBA00055253"/>
    </source>
</evidence>
<evidence type="ECO:0000256" key="4">
    <source>
        <dbReference type="ARBA" id="ARBA00022490"/>
    </source>
</evidence>
<dbReference type="Pfam" id="PF22602">
    <property type="entry name" value="NXF_NTF2"/>
    <property type="match status" value="1"/>
</dbReference>
<dbReference type="HOGENOM" id="CLU_024991_1_0_1"/>
<comment type="function">
    <text evidence="9">Involved in the export of mRNA from the nucleus to the cytoplasm.</text>
</comment>
<feature type="domain" description="TAP-C" evidence="13">
    <location>
        <begin position="647"/>
        <end position="710"/>
    </location>
</feature>
<dbReference type="Pfam" id="PF03943">
    <property type="entry name" value="TAP_C"/>
    <property type="match status" value="1"/>
</dbReference>
<dbReference type="Gene3D" id="3.10.450.50">
    <property type="match status" value="2"/>
</dbReference>
<dbReference type="InterPro" id="IPR032675">
    <property type="entry name" value="LRR_dom_sf"/>
</dbReference>
<dbReference type="GO" id="GO:0003723">
    <property type="term" value="F:RNA binding"/>
    <property type="evidence" value="ECO:0007669"/>
    <property type="project" value="TreeGrafter"/>
</dbReference>
<name>D4D1E6_TRIVH</name>
<evidence type="ECO:0000259" key="12">
    <source>
        <dbReference type="PROSITE" id="PS50177"/>
    </source>
</evidence>
<comment type="similarity">
    <text evidence="2">Belongs to the NXF family.</text>
</comment>
<comment type="subcellular location">
    <subcellularLocation>
        <location evidence="1">Nucleus</location>
    </subcellularLocation>
</comment>
<dbReference type="PROSITE" id="PS51450">
    <property type="entry name" value="LRR"/>
    <property type="match status" value="1"/>
</dbReference>
<accession>D4D1E6</accession>
<dbReference type="EMBL" id="ACYE01000052">
    <property type="protein sequence ID" value="EFE44364.1"/>
    <property type="molecule type" value="Genomic_DNA"/>
</dbReference>
<dbReference type="InterPro" id="IPR005637">
    <property type="entry name" value="TAP_C_dom"/>
</dbReference>
<dbReference type="RefSeq" id="XP_003024975.1">
    <property type="nucleotide sequence ID" value="XM_003024929.1"/>
</dbReference>
<dbReference type="OrthoDB" id="25872at2759"/>
<proteinExistence type="inferred from homology"/>
<keyword evidence="5" id="KW-0433">Leucine-rich repeat</keyword>
<dbReference type="GO" id="GO:0005634">
    <property type="term" value="C:nucleus"/>
    <property type="evidence" value="ECO:0007669"/>
    <property type="project" value="UniProtKB-SubCell"/>
</dbReference>
<gene>
    <name evidence="14" type="ORF">TRV_00896</name>
</gene>
<dbReference type="Gene3D" id="1.10.8.10">
    <property type="entry name" value="DNA helicase RuvA subunit, C-terminal domain"/>
    <property type="match status" value="1"/>
</dbReference>
<dbReference type="InterPro" id="IPR032710">
    <property type="entry name" value="NTF2-like_dom_sf"/>
</dbReference>
<evidence type="ECO:0000256" key="5">
    <source>
        <dbReference type="ARBA" id="ARBA00022614"/>
    </source>
</evidence>
<protein>
    <recommendedName>
        <fullName evidence="10">mRNA export factor MEX67</fullName>
    </recommendedName>
</protein>
<evidence type="ECO:0000256" key="3">
    <source>
        <dbReference type="ARBA" id="ARBA00022448"/>
    </source>
</evidence>
<dbReference type="InterPro" id="IPR057125">
    <property type="entry name" value="NXF1/2/3/5-like_LRR"/>
</dbReference>
<organism evidence="14 15">
    <name type="scientific">Trichophyton verrucosum (strain HKI 0517)</name>
    <dbReference type="NCBI Taxonomy" id="663202"/>
    <lineage>
        <taxon>Eukaryota</taxon>
        <taxon>Fungi</taxon>
        <taxon>Dikarya</taxon>
        <taxon>Ascomycota</taxon>
        <taxon>Pezizomycotina</taxon>
        <taxon>Eurotiomycetes</taxon>
        <taxon>Eurotiomycetidae</taxon>
        <taxon>Onygenales</taxon>
        <taxon>Arthrodermataceae</taxon>
        <taxon>Trichophyton</taxon>
    </lineage>
</organism>
<evidence type="ECO:0000256" key="6">
    <source>
        <dbReference type="ARBA" id="ARBA00022737"/>
    </source>
</evidence>
<dbReference type="SUPFAM" id="SSF46934">
    <property type="entry name" value="UBA-like"/>
    <property type="match status" value="1"/>
</dbReference>
<dbReference type="InterPro" id="IPR002075">
    <property type="entry name" value="NTF2_dom"/>
</dbReference>
<keyword evidence="6" id="KW-0677">Repeat</keyword>
<evidence type="ECO:0000256" key="11">
    <source>
        <dbReference type="SAM" id="MobiDB-lite"/>
    </source>
</evidence>
<evidence type="ECO:0000313" key="14">
    <source>
        <dbReference type="EMBL" id="EFE44364.1"/>
    </source>
</evidence>
<dbReference type="FunFam" id="3.10.450.50:FF:000013">
    <property type="entry name" value="mRNA export factor mex67"/>
    <property type="match status" value="1"/>
</dbReference>
<dbReference type="SUPFAM" id="SSF54427">
    <property type="entry name" value="NTF2-like"/>
    <property type="match status" value="1"/>
</dbReference>
<evidence type="ECO:0000256" key="7">
    <source>
        <dbReference type="ARBA" id="ARBA00022816"/>
    </source>
</evidence>
<evidence type="ECO:0000259" key="13">
    <source>
        <dbReference type="PROSITE" id="PS51281"/>
    </source>
</evidence>
<evidence type="ECO:0000313" key="15">
    <source>
        <dbReference type="Proteomes" id="UP000008383"/>
    </source>
</evidence>
<dbReference type="PANTHER" id="PTHR10662:SF22">
    <property type="entry name" value="NUCLEAR RNA EXPORT FACTOR 1"/>
    <property type="match status" value="1"/>
</dbReference>
<feature type="domain" description="NTF2" evidence="12">
    <location>
        <begin position="410"/>
        <end position="584"/>
    </location>
</feature>
<keyword evidence="8" id="KW-0539">Nucleus</keyword>
<evidence type="ECO:0000256" key="10">
    <source>
        <dbReference type="ARBA" id="ARBA00069694"/>
    </source>
</evidence>